<dbReference type="PANTHER" id="PTHR34139:SF1">
    <property type="entry name" value="RNASE MJ1380-RELATED"/>
    <property type="match status" value="1"/>
</dbReference>
<dbReference type="InterPro" id="IPR037038">
    <property type="entry name" value="HepT-like_sf"/>
</dbReference>
<evidence type="ECO:0000256" key="2">
    <source>
        <dbReference type="ARBA" id="ARBA00022649"/>
    </source>
</evidence>
<dbReference type="Pfam" id="PF01934">
    <property type="entry name" value="HepT-like"/>
    <property type="match status" value="1"/>
</dbReference>
<protein>
    <submittedName>
        <fullName evidence="7">DUF86 domain-containing protein</fullName>
    </submittedName>
</protein>
<dbReference type="OMA" id="VAFCHFT"/>
<accession>A0A7Y2L765</accession>
<keyword evidence="4" id="KW-0547">Nucleotide-binding</keyword>
<evidence type="ECO:0000313" key="7">
    <source>
        <dbReference type="EMBL" id="NNG67068.1"/>
    </source>
</evidence>
<dbReference type="GO" id="GO:0000166">
    <property type="term" value="F:nucleotide binding"/>
    <property type="evidence" value="ECO:0007669"/>
    <property type="project" value="UniProtKB-KW"/>
</dbReference>
<keyword evidence="1" id="KW-0597">Phosphoprotein</keyword>
<dbReference type="InterPro" id="IPR008201">
    <property type="entry name" value="HepT-like"/>
</dbReference>
<evidence type="ECO:0000256" key="5">
    <source>
        <dbReference type="ARBA" id="ARBA00022801"/>
    </source>
</evidence>
<keyword evidence="2" id="KW-1277">Toxin-antitoxin system</keyword>
<comment type="caution">
    <text evidence="7">The sequence shown here is derived from an EMBL/GenBank/DDBJ whole genome shotgun (WGS) entry which is preliminary data.</text>
</comment>
<dbReference type="GO" id="GO:0110001">
    <property type="term" value="C:toxin-antitoxin complex"/>
    <property type="evidence" value="ECO:0007669"/>
    <property type="project" value="InterPro"/>
</dbReference>
<dbReference type="InterPro" id="IPR051813">
    <property type="entry name" value="HepT_RNase_toxin"/>
</dbReference>
<dbReference type="AlphaFoldDB" id="A0A7Y2L765"/>
<dbReference type="EMBL" id="JABEQB010000019">
    <property type="protein sequence ID" value="NNG67068.1"/>
    <property type="molecule type" value="Genomic_DNA"/>
</dbReference>
<gene>
    <name evidence="7" type="ORF">HKI81_07470</name>
</gene>
<evidence type="ECO:0000313" key="8">
    <source>
        <dbReference type="Proteomes" id="UP000529861"/>
    </source>
</evidence>
<dbReference type="Gene3D" id="1.20.120.580">
    <property type="entry name" value="bsu32300-like"/>
    <property type="match status" value="1"/>
</dbReference>
<proteinExistence type="inferred from homology"/>
<sequence length="112" mass="13452">MKTPRPYLEHILQECEFLIERVKGISFEDFVKDPVLTRAFVRSLEIIGEAVKNLPKEFREKHSKVPWKEIAGMRDKLIHEYFGVNYRIIWETILKEIPELEKQVKEILQKEK</sequence>
<dbReference type="RefSeq" id="WP_011025150.1">
    <property type="nucleotide sequence ID" value="NZ_JABEQB010000019.1"/>
</dbReference>
<comment type="similarity">
    <text evidence="6">Belongs to the HepT RNase toxin family.</text>
</comment>
<evidence type="ECO:0000256" key="1">
    <source>
        <dbReference type="ARBA" id="ARBA00022553"/>
    </source>
</evidence>
<keyword evidence="5" id="KW-0378">Hydrolase</keyword>
<organism evidence="7 8">
    <name type="scientific">Caldanaerobacter subterraneus</name>
    <dbReference type="NCBI Taxonomy" id="911092"/>
    <lineage>
        <taxon>Bacteria</taxon>
        <taxon>Bacillati</taxon>
        <taxon>Bacillota</taxon>
        <taxon>Clostridia</taxon>
        <taxon>Thermoanaerobacterales</taxon>
        <taxon>Thermoanaerobacteraceae</taxon>
        <taxon>Caldanaerobacter</taxon>
    </lineage>
</organism>
<evidence type="ECO:0000256" key="6">
    <source>
        <dbReference type="ARBA" id="ARBA00024207"/>
    </source>
</evidence>
<evidence type="ECO:0000256" key="4">
    <source>
        <dbReference type="ARBA" id="ARBA00022741"/>
    </source>
</evidence>
<evidence type="ECO:0000256" key="3">
    <source>
        <dbReference type="ARBA" id="ARBA00022722"/>
    </source>
</evidence>
<dbReference type="GO" id="GO:0016787">
    <property type="term" value="F:hydrolase activity"/>
    <property type="evidence" value="ECO:0007669"/>
    <property type="project" value="UniProtKB-KW"/>
</dbReference>
<reference evidence="7 8" key="1">
    <citation type="submission" date="2020-04" db="EMBL/GenBank/DDBJ databases">
        <title>Draft genome sequence of Caldanaerobacter sunterraneus. strain 1523vc isolated from Griffin hot spring, Kamchatka, Russia.</title>
        <authorList>
            <person name="Toshchakov S.V."/>
            <person name="Podosokorskaya O.A."/>
            <person name="Kublanov I.V."/>
            <person name="Korzhenkov A."/>
            <person name="Patrushev M.V."/>
        </authorList>
    </citation>
    <scope>NUCLEOTIDE SEQUENCE [LARGE SCALE GENOMIC DNA]</scope>
    <source>
        <strain evidence="7 8">1523vc</strain>
    </source>
</reference>
<dbReference type="PANTHER" id="PTHR34139">
    <property type="entry name" value="UPF0331 PROTEIN MJ0127"/>
    <property type="match status" value="1"/>
</dbReference>
<dbReference type="SMR" id="A0A7Y2L765"/>
<dbReference type="GO" id="GO:0004540">
    <property type="term" value="F:RNA nuclease activity"/>
    <property type="evidence" value="ECO:0007669"/>
    <property type="project" value="InterPro"/>
</dbReference>
<name>A0A7Y2L765_9THEO</name>
<keyword evidence="3" id="KW-0540">Nuclease</keyword>
<dbReference type="Proteomes" id="UP000529861">
    <property type="component" value="Unassembled WGS sequence"/>
</dbReference>